<dbReference type="STRING" id="671987.R0K2V0"/>
<accession>R0K2V0</accession>
<feature type="domain" description="Apple" evidence="2">
    <location>
        <begin position="36"/>
        <end position="117"/>
    </location>
</feature>
<dbReference type="AlphaFoldDB" id="R0K2V0"/>
<dbReference type="HOGENOM" id="CLU_1288792_0_0_1"/>
<organism evidence="3 4">
    <name type="scientific">Exserohilum turcicum (strain 28A)</name>
    <name type="common">Northern leaf blight fungus</name>
    <name type="synonym">Setosphaeria turcica</name>
    <dbReference type="NCBI Taxonomy" id="671987"/>
    <lineage>
        <taxon>Eukaryota</taxon>
        <taxon>Fungi</taxon>
        <taxon>Dikarya</taxon>
        <taxon>Ascomycota</taxon>
        <taxon>Pezizomycotina</taxon>
        <taxon>Dothideomycetes</taxon>
        <taxon>Pleosporomycetidae</taxon>
        <taxon>Pleosporales</taxon>
        <taxon>Pleosporineae</taxon>
        <taxon>Pleosporaceae</taxon>
        <taxon>Exserohilum</taxon>
    </lineage>
</organism>
<feature type="signal peptide" evidence="1">
    <location>
        <begin position="1"/>
        <end position="18"/>
    </location>
</feature>
<sequence>MQFGVLVNATVALAGLQARQNKNCPAQPTCPRWNHCVSQTTNGAIFRFNCNTDYNGTVITTAQANTFADCADACGRRRGCTAFNKKDNFCYLLGKEIGVSRTGTDVNAGVQIITATKPEPTPGASSCGSSIDCPNDDYCRYTTNGKAYIARCSYDYYGGDIAIGETPSLTECVTRCSIMPGCLAATWAGGMCYLKNGDSVVIYNSFADSVYLDSEVNAFTG</sequence>
<evidence type="ECO:0000256" key="1">
    <source>
        <dbReference type="SAM" id="SignalP"/>
    </source>
</evidence>
<evidence type="ECO:0000313" key="3">
    <source>
        <dbReference type="EMBL" id="EOA83944.1"/>
    </source>
</evidence>
<dbReference type="Pfam" id="PF00024">
    <property type="entry name" value="PAN_1"/>
    <property type="match status" value="1"/>
</dbReference>
<evidence type="ECO:0000313" key="4">
    <source>
        <dbReference type="Proteomes" id="UP000016935"/>
    </source>
</evidence>
<name>R0K2V0_EXST2</name>
<dbReference type="eggNOG" id="ENOG502T4M9">
    <property type="taxonomic scope" value="Eukaryota"/>
</dbReference>
<dbReference type="Proteomes" id="UP000016935">
    <property type="component" value="Unassembled WGS sequence"/>
</dbReference>
<reference evidence="3 4" key="1">
    <citation type="journal article" date="2012" name="PLoS Pathog.">
        <title>Diverse lifestyles and strategies of plant pathogenesis encoded in the genomes of eighteen Dothideomycetes fungi.</title>
        <authorList>
            <person name="Ohm R.A."/>
            <person name="Feau N."/>
            <person name="Henrissat B."/>
            <person name="Schoch C.L."/>
            <person name="Horwitz B.A."/>
            <person name="Barry K.W."/>
            <person name="Condon B.J."/>
            <person name="Copeland A.C."/>
            <person name="Dhillon B."/>
            <person name="Glaser F."/>
            <person name="Hesse C.N."/>
            <person name="Kosti I."/>
            <person name="LaButti K."/>
            <person name="Lindquist E.A."/>
            <person name="Lucas S."/>
            <person name="Salamov A.A."/>
            <person name="Bradshaw R.E."/>
            <person name="Ciuffetti L."/>
            <person name="Hamelin R.C."/>
            <person name="Kema G.H.J."/>
            <person name="Lawrence C."/>
            <person name="Scott J.A."/>
            <person name="Spatafora J.W."/>
            <person name="Turgeon B.G."/>
            <person name="de Wit P.J.G.M."/>
            <person name="Zhong S."/>
            <person name="Goodwin S.B."/>
            <person name="Grigoriev I.V."/>
        </authorList>
    </citation>
    <scope>NUCLEOTIDE SEQUENCE [LARGE SCALE GENOMIC DNA]</scope>
    <source>
        <strain evidence="4">28A</strain>
    </source>
</reference>
<dbReference type="EMBL" id="KB908814">
    <property type="protein sequence ID" value="EOA83944.1"/>
    <property type="molecule type" value="Genomic_DNA"/>
</dbReference>
<reference evidence="3 4" key="2">
    <citation type="journal article" date="2013" name="PLoS Genet.">
        <title>Comparative genome structure, secondary metabolite, and effector coding capacity across Cochliobolus pathogens.</title>
        <authorList>
            <person name="Condon B.J."/>
            <person name="Leng Y."/>
            <person name="Wu D."/>
            <person name="Bushley K.E."/>
            <person name="Ohm R.A."/>
            <person name="Otillar R."/>
            <person name="Martin J."/>
            <person name="Schackwitz W."/>
            <person name="Grimwood J."/>
            <person name="MohdZainudin N."/>
            <person name="Xue C."/>
            <person name="Wang R."/>
            <person name="Manning V.A."/>
            <person name="Dhillon B."/>
            <person name="Tu Z.J."/>
            <person name="Steffenson B.J."/>
            <person name="Salamov A."/>
            <person name="Sun H."/>
            <person name="Lowry S."/>
            <person name="LaButti K."/>
            <person name="Han J."/>
            <person name="Copeland A."/>
            <person name="Lindquist E."/>
            <person name="Barry K."/>
            <person name="Schmutz J."/>
            <person name="Baker S.E."/>
            <person name="Ciuffetti L.M."/>
            <person name="Grigoriev I.V."/>
            <person name="Zhong S."/>
            <person name="Turgeon B.G."/>
        </authorList>
    </citation>
    <scope>NUCLEOTIDE SEQUENCE [LARGE SCALE GENOMIC DNA]</scope>
    <source>
        <strain evidence="4">28A</strain>
    </source>
</reference>
<feature type="chain" id="PRO_5004343784" description="Apple domain-containing protein" evidence="1">
    <location>
        <begin position="19"/>
        <end position="221"/>
    </location>
</feature>
<keyword evidence="1" id="KW-0732">Signal</keyword>
<dbReference type="Gene3D" id="3.50.4.10">
    <property type="entry name" value="Hepatocyte Growth Factor"/>
    <property type="match status" value="2"/>
</dbReference>
<dbReference type="GeneID" id="19402419"/>
<dbReference type="RefSeq" id="XP_008028001.1">
    <property type="nucleotide sequence ID" value="XM_008029810.1"/>
</dbReference>
<proteinExistence type="predicted"/>
<protein>
    <recommendedName>
        <fullName evidence="2">Apple domain-containing protein</fullName>
    </recommendedName>
</protein>
<dbReference type="InterPro" id="IPR003609">
    <property type="entry name" value="Pan_app"/>
</dbReference>
<dbReference type="Pfam" id="PF14295">
    <property type="entry name" value="PAN_4"/>
    <property type="match status" value="1"/>
</dbReference>
<dbReference type="OrthoDB" id="3778206at2759"/>
<evidence type="ECO:0000259" key="2">
    <source>
        <dbReference type="PROSITE" id="PS50948"/>
    </source>
</evidence>
<gene>
    <name evidence="3" type="ORF">SETTUDRAFT_21278</name>
</gene>
<keyword evidence="4" id="KW-1185">Reference proteome</keyword>
<dbReference type="PROSITE" id="PS50948">
    <property type="entry name" value="PAN"/>
    <property type="match status" value="1"/>
</dbReference>